<dbReference type="EC" id="2.7.13.3" evidence="4"/>
<feature type="compositionally biased region" description="Low complexity" evidence="12">
    <location>
        <begin position="514"/>
        <end position="541"/>
    </location>
</feature>
<dbReference type="InterPro" id="IPR050428">
    <property type="entry name" value="TCS_sensor_his_kinase"/>
</dbReference>
<feature type="region of interest" description="Disordered" evidence="12">
    <location>
        <begin position="513"/>
        <end position="541"/>
    </location>
</feature>
<dbReference type="FunFam" id="3.30.565.10:FF:000006">
    <property type="entry name" value="Sensor histidine kinase WalK"/>
    <property type="match status" value="1"/>
</dbReference>
<dbReference type="PRINTS" id="PR00344">
    <property type="entry name" value="BCTRLSENSOR"/>
</dbReference>
<dbReference type="Pfam" id="PF00512">
    <property type="entry name" value="HisKA"/>
    <property type="match status" value="1"/>
</dbReference>
<feature type="transmembrane region" description="Helical" evidence="13">
    <location>
        <begin position="53"/>
        <end position="78"/>
    </location>
</feature>
<feature type="domain" description="Histidine kinase" evidence="14">
    <location>
        <begin position="303"/>
        <end position="517"/>
    </location>
</feature>
<evidence type="ECO:0000313" key="16">
    <source>
        <dbReference type="EMBL" id="RZS68473.1"/>
    </source>
</evidence>
<comment type="cofactor">
    <cofactor evidence="2">
        <name>a divalent metal cation</name>
        <dbReference type="ChEBI" id="CHEBI:60240"/>
    </cofactor>
</comment>
<dbReference type="GO" id="GO:0000155">
    <property type="term" value="F:phosphorelay sensor kinase activity"/>
    <property type="evidence" value="ECO:0007669"/>
    <property type="project" value="InterPro"/>
</dbReference>
<dbReference type="InterPro" id="IPR036890">
    <property type="entry name" value="HATPase_C_sf"/>
</dbReference>
<protein>
    <recommendedName>
        <fullName evidence="4">histidine kinase</fullName>
        <ecNumber evidence="4">2.7.13.3</ecNumber>
    </recommendedName>
</protein>
<evidence type="ECO:0000256" key="5">
    <source>
        <dbReference type="ARBA" id="ARBA00022553"/>
    </source>
</evidence>
<dbReference type="PROSITE" id="PS50885">
    <property type="entry name" value="HAMP"/>
    <property type="match status" value="1"/>
</dbReference>
<keyword evidence="17" id="KW-1185">Reference proteome</keyword>
<evidence type="ECO:0000256" key="2">
    <source>
        <dbReference type="ARBA" id="ARBA00001968"/>
    </source>
</evidence>
<dbReference type="SUPFAM" id="SSF55874">
    <property type="entry name" value="ATPase domain of HSP90 chaperone/DNA topoisomerase II/histidine kinase"/>
    <property type="match status" value="1"/>
</dbReference>
<dbReference type="InterPro" id="IPR003660">
    <property type="entry name" value="HAMP_dom"/>
</dbReference>
<dbReference type="EMBL" id="SGWY01000001">
    <property type="protein sequence ID" value="RZS68473.1"/>
    <property type="molecule type" value="Genomic_DNA"/>
</dbReference>
<dbReference type="FunFam" id="1.10.287.130:FF:000001">
    <property type="entry name" value="Two-component sensor histidine kinase"/>
    <property type="match status" value="1"/>
</dbReference>
<keyword evidence="7 13" id="KW-0812">Transmembrane</keyword>
<dbReference type="Gene3D" id="3.30.565.10">
    <property type="entry name" value="Histidine kinase-like ATPase, C-terminal domain"/>
    <property type="match status" value="1"/>
</dbReference>
<evidence type="ECO:0000259" key="15">
    <source>
        <dbReference type="PROSITE" id="PS50885"/>
    </source>
</evidence>
<gene>
    <name evidence="16" type="ORF">EV187_0902</name>
</gene>
<organism evidence="16 17">
    <name type="scientific">Agromyces ramosus</name>
    <dbReference type="NCBI Taxonomy" id="33879"/>
    <lineage>
        <taxon>Bacteria</taxon>
        <taxon>Bacillati</taxon>
        <taxon>Actinomycetota</taxon>
        <taxon>Actinomycetes</taxon>
        <taxon>Micrococcales</taxon>
        <taxon>Microbacteriaceae</taxon>
        <taxon>Agromyces</taxon>
    </lineage>
</organism>
<dbReference type="CDD" id="cd00075">
    <property type="entry name" value="HATPase"/>
    <property type="match status" value="1"/>
</dbReference>
<dbReference type="SUPFAM" id="SSF47384">
    <property type="entry name" value="Homodimeric domain of signal transducing histidine kinase"/>
    <property type="match status" value="1"/>
</dbReference>
<dbReference type="OrthoDB" id="9786919at2"/>
<evidence type="ECO:0000256" key="11">
    <source>
        <dbReference type="ARBA" id="ARBA00023136"/>
    </source>
</evidence>
<dbReference type="PROSITE" id="PS50109">
    <property type="entry name" value="HIS_KIN"/>
    <property type="match status" value="1"/>
</dbReference>
<dbReference type="GO" id="GO:0005886">
    <property type="term" value="C:plasma membrane"/>
    <property type="evidence" value="ECO:0007669"/>
    <property type="project" value="UniProtKB-SubCell"/>
</dbReference>
<keyword evidence="10" id="KW-0902">Two-component regulatory system</keyword>
<accession>A0A4Q7MLD8</accession>
<sequence>MTRPGDPGHAAASREEAATHETATAPATGAHGTPAADAPGRRHRHPWTLHRRLLVILAALLVAVSAVIGIATVALFHASSVERLDSSLRAASSRADDATGPGIPGDPGRTVIAFLSVPGQPEGTLGGIVIGGEVTAGVIDDGQIQSPAPGAADALADVPPDRAAHTIQAGTLGDYRALAAESQPGVKIVLALPMEGVNAQTTQLALTVAIVAVLGLMIALVIGSAVVRRALSPLAEVTATAQRVSELPLDRGDVALAERVPVDDDRTEVGRLGTAFNRMLEHVASALSAREQSEQKVRRFVADASHELRTPLASIRGYAELTRLHGGELPPDVMHAIGRIESESVRMTELVEDLLLLARLDEGRELAARPVDLGRVVVEAVGDAQAAGPDHDWEVRLPEAATVVTGDEPRLRQVVTNLLANARVHTPEGTSVVAMLERDGDDVVLAVEDDGPGIPPDLVGSLFERFARGDSSRSRRAGSTGLGLAIVRAVVEAHHGDVSVTSEPGATRFTVRLPASGRPDADADGPGASAEAAEAPSVARG</sequence>
<dbReference type="Gene3D" id="1.10.287.130">
    <property type="match status" value="1"/>
</dbReference>
<dbReference type="InterPro" id="IPR036097">
    <property type="entry name" value="HisK_dim/P_sf"/>
</dbReference>
<dbReference type="InterPro" id="IPR004358">
    <property type="entry name" value="Sig_transdc_His_kin-like_C"/>
</dbReference>
<dbReference type="Pfam" id="PF00672">
    <property type="entry name" value="HAMP"/>
    <property type="match status" value="1"/>
</dbReference>
<keyword evidence="5" id="KW-0597">Phosphoprotein</keyword>
<evidence type="ECO:0000256" key="8">
    <source>
        <dbReference type="ARBA" id="ARBA00022777"/>
    </source>
</evidence>
<comment type="catalytic activity">
    <reaction evidence="1">
        <text>ATP + protein L-histidine = ADP + protein N-phospho-L-histidine.</text>
        <dbReference type="EC" id="2.7.13.3"/>
    </reaction>
</comment>
<dbReference type="Gene3D" id="6.10.340.10">
    <property type="match status" value="1"/>
</dbReference>
<evidence type="ECO:0000256" key="4">
    <source>
        <dbReference type="ARBA" id="ARBA00012438"/>
    </source>
</evidence>
<dbReference type="SMART" id="SM00388">
    <property type="entry name" value="HisKA"/>
    <property type="match status" value="1"/>
</dbReference>
<dbReference type="AlphaFoldDB" id="A0A4Q7MLD8"/>
<evidence type="ECO:0000256" key="3">
    <source>
        <dbReference type="ARBA" id="ARBA00004236"/>
    </source>
</evidence>
<evidence type="ECO:0000313" key="17">
    <source>
        <dbReference type="Proteomes" id="UP000293289"/>
    </source>
</evidence>
<dbReference type="Proteomes" id="UP000293289">
    <property type="component" value="Unassembled WGS sequence"/>
</dbReference>
<comment type="caution">
    <text evidence="16">The sequence shown here is derived from an EMBL/GenBank/DDBJ whole genome shotgun (WGS) entry which is preliminary data.</text>
</comment>
<feature type="transmembrane region" description="Helical" evidence="13">
    <location>
        <begin position="204"/>
        <end position="227"/>
    </location>
</feature>
<dbReference type="SMART" id="SM00304">
    <property type="entry name" value="HAMP"/>
    <property type="match status" value="1"/>
</dbReference>
<dbReference type="CDD" id="cd06225">
    <property type="entry name" value="HAMP"/>
    <property type="match status" value="1"/>
</dbReference>
<dbReference type="SMART" id="SM00387">
    <property type="entry name" value="HATPase_c"/>
    <property type="match status" value="1"/>
</dbReference>
<dbReference type="InterPro" id="IPR003661">
    <property type="entry name" value="HisK_dim/P_dom"/>
</dbReference>
<reference evidence="16 17" key="1">
    <citation type="submission" date="2019-02" db="EMBL/GenBank/DDBJ databases">
        <title>Genomic Encyclopedia of Type Strains, Phase IV (KMG-IV): sequencing the most valuable type-strain genomes for metagenomic binning, comparative biology and taxonomic classification.</title>
        <authorList>
            <person name="Goeker M."/>
        </authorList>
    </citation>
    <scope>NUCLEOTIDE SEQUENCE [LARGE SCALE GENOMIC DNA]</scope>
    <source>
        <strain evidence="16 17">DSM 43045</strain>
    </source>
</reference>
<evidence type="ECO:0000256" key="1">
    <source>
        <dbReference type="ARBA" id="ARBA00000085"/>
    </source>
</evidence>
<keyword evidence="11 13" id="KW-0472">Membrane</keyword>
<evidence type="ECO:0000256" key="12">
    <source>
        <dbReference type="SAM" id="MobiDB-lite"/>
    </source>
</evidence>
<evidence type="ECO:0000256" key="9">
    <source>
        <dbReference type="ARBA" id="ARBA00022989"/>
    </source>
</evidence>
<dbReference type="InterPro" id="IPR005467">
    <property type="entry name" value="His_kinase_dom"/>
</dbReference>
<evidence type="ECO:0000256" key="10">
    <source>
        <dbReference type="ARBA" id="ARBA00023012"/>
    </source>
</evidence>
<dbReference type="RefSeq" id="WP_130351781.1">
    <property type="nucleotide sequence ID" value="NZ_SGWY01000001.1"/>
</dbReference>
<dbReference type="GO" id="GO:0005509">
    <property type="term" value="F:calcium ion binding"/>
    <property type="evidence" value="ECO:0007669"/>
    <property type="project" value="UniProtKB-ARBA"/>
</dbReference>
<dbReference type="PANTHER" id="PTHR45436:SF5">
    <property type="entry name" value="SENSOR HISTIDINE KINASE TRCS"/>
    <property type="match status" value="1"/>
</dbReference>
<dbReference type="Pfam" id="PF02518">
    <property type="entry name" value="HATPase_c"/>
    <property type="match status" value="1"/>
</dbReference>
<evidence type="ECO:0000259" key="14">
    <source>
        <dbReference type="PROSITE" id="PS50109"/>
    </source>
</evidence>
<dbReference type="InterPro" id="IPR003594">
    <property type="entry name" value="HATPase_dom"/>
</dbReference>
<proteinExistence type="predicted"/>
<feature type="region of interest" description="Disordered" evidence="12">
    <location>
        <begin position="1"/>
        <end position="43"/>
    </location>
</feature>
<evidence type="ECO:0000256" key="6">
    <source>
        <dbReference type="ARBA" id="ARBA00022679"/>
    </source>
</evidence>
<keyword evidence="9 13" id="KW-1133">Transmembrane helix</keyword>
<evidence type="ECO:0000256" key="7">
    <source>
        <dbReference type="ARBA" id="ARBA00022692"/>
    </source>
</evidence>
<keyword evidence="8 16" id="KW-0418">Kinase</keyword>
<dbReference type="CDD" id="cd00082">
    <property type="entry name" value="HisKA"/>
    <property type="match status" value="1"/>
</dbReference>
<keyword evidence="6" id="KW-0808">Transferase</keyword>
<evidence type="ECO:0000256" key="13">
    <source>
        <dbReference type="SAM" id="Phobius"/>
    </source>
</evidence>
<feature type="compositionally biased region" description="Low complexity" evidence="12">
    <location>
        <begin position="20"/>
        <end position="38"/>
    </location>
</feature>
<comment type="subcellular location">
    <subcellularLocation>
        <location evidence="3">Cell membrane</location>
    </subcellularLocation>
</comment>
<name>A0A4Q7MLD8_9MICO</name>
<dbReference type="PANTHER" id="PTHR45436">
    <property type="entry name" value="SENSOR HISTIDINE KINASE YKOH"/>
    <property type="match status" value="1"/>
</dbReference>
<feature type="domain" description="HAMP" evidence="15">
    <location>
        <begin position="228"/>
        <end position="288"/>
    </location>
</feature>